<accession>A0A6H0WJ55</accession>
<keyword evidence="2" id="KW-1185">Reference proteome</keyword>
<gene>
    <name evidence="1" type="ORF">G4P54_05660</name>
</gene>
<proteinExistence type="predicted"/>
<protein>
    <submittedName>
        <fullName evidence="1">Spore germination protein GerPE</fullName>
    </submittedName>
</protein>
<dbReference type="KEGG" id="bteq:G4P54_05660"/>
<name>A0A6H0WJ55_9BACI</name>
<sequence length="133" mass="15000">MLKRIPRIRMIKFNSLGIASVFQAGDTNEIDMSIRVFAVQRSLATFYYNEGSFNRKEYPIFQQQVLRQLPETSVQSAFCHEMPAIFVRNVKIQGVSAASVFHAGSASVVRGDARIKHIRQIQSPRSQSPAKSI</sequence>
<dbReference type="AlphaFoldDB" id="A0A6H0WJ55"/>
<evidence type="ECO:0000313" key="1">
    <source>
        <dbReference type="EMBL" id="QIW79313.1"/>
    </source>
</evidence>
<dbReference type="EMBL" id="CP048852">
    <property type="protein sequence ID" value="QIW79313.1"/>
    <property type="molecule type" value="Genomic_DNA"/>
</dbReference>
<dbReference type="RefSeq" id="WP_167872051.1">
    <property type="nucleotide sequence ID" value="NZ_CP048852.1"/>
</dbReference>
<reference evidence="1 2" key="1">
    <citation type="submission" date="2020-02" db="EMBL/GenBank/DDBJ databases">
        <title>Genome sequencing, annotation and comparative genomic analysis of Bacillus tequilensis EA-CB0015, an effective biological control agent against Pseudocercospora fijiensis in banana plants.</title>
        <authorList>
            <person name="Cuellar-Gaviria T.Z."/>
            <person name="Ju K.-S."/>
            <person name="Villegas-Escobar V."/>
        </authorList>
    </citation>
    <scope>NUCLEOTIDE SEQUENCE [LARGE SCALE GENOMIC DNA]</scope>
    <source>
        <strain evidence="1 2">EA-CB0015</strain>
    </source>
</reference>
<dbReference type="Proteomes" id="UP000501914">
    <property type="component" value="Chromosome"/>
</dbReference>
<dbReference type="Pfam" id="PF10970">
    <property type="entry name" value="GerPE"/>
    <property type="match status" value="1"/>
</dbReference>
<evidence type="ECO:0000313" key="2">
    <source>
        <dbReference type="Proteomes" id="UP000501914"/>
    </source>
</evidence>
<organism evidence="1 2">
    <name type="scientific">Bacillus tequilensis</name>
    <dbReference type="NCBI Taxonomy" id="227866"/>
    <lineage>
        <taxon>Bacteria</taxon>
        <taxon>Bacillati</taxon>
        <taxon>Bacillota</taxon>
        <taxon>Bacilli</taxon>
        <taxon>Bacillales</taxon>
        <taxon>Bacillaceae</taxon>
        <taxon>Bacillus</taxon>
    </lineage>
</organism>
<dbReference type="InterPro" id="IPR024496">
    <property type="entry name" value="Spore_germ_GerPE"/>
</dbReference>